<keyword evidence="1" id="KW-0175">Coiled coil</keyword>
<dbReference type="FunCoup" id="H3AX29">
    <property type="interactions" value="152"/>
</dbReference>
<dbReference type="Ensembl" id="ENSLACT00000014300.1">
    <property type="protein sequence ID" value="ENSLACP00000014200.1"/>
    <property type="gene ID" value="ENSLACG00000012503.1"/>
</dbReference>
<dbReference type="PANTHER" id="PTHR21549:SF1">
    <property type="entry name" value="COILED-COIL DOMAIN-CONTAINING PROTEIN 148"/>
    <property type="match status" value="1"/>
</dbReference>
<dbReference type="EMBL" id="AFYH01089183">
    <property type="status" value="NOT_ANNOTATED_CDS"/>
    <property type="molecule type" value="Genomic_DNA"/>
</dbReference>
<keyword evidence="4" id="KW-1185">Reference proteome</keyword>
<dbReference type="PANTHER" id="PTHR21549">
    <property type="entry name" value="MUTATED IN BLADDER CANCER 1"/>
    <property type="match status" value="1"/>
</dbReference>
<dbReference type="InterPro" id="IPR039902">
    <property type="entry name" value="CCDC148/CCDC112"/>
</dbReference>
<dbReference type="OMA" id="KLKKYWA"/>
<dbReference type="EMBL" id="AFYH01089182">
    <property type="status" value="NOT_ANNOTATED_CDS"/>
    <property type="molecule type" value="Genomic_DNA"/>
</dbReference>
<gene>
    <name evidence="3" type="primary">CCDC148</name>
</gene>
<reference evidence="3" key="2">
    <citation type="submission" date="2025-08" db="UniProtKB">
        <authorList>
            <consortium name="Ensembl"/>
        </authorList>
    </citation>
    <scope>IDENTIFICATION</scope>
</reference>
<dbReference type="Proteomes" id="UP000008672">
    <property type="component" value="Unassembled WGS sequence"/>
</dbReference>
<dbReference type="InParanoid" id="H3AX29"/>
<evidence type="ECO:0000256" key="2">
    <source>
        <dbReference type="SAM" id="MobiDB-lite"/>
    </source>
</evidence>
<proteinExistence type="predicted"/>
<dbReference type="AlphaFoldDB" id="H3AX29"/>
<dbReference type="EMBL" id="AFYH01089184">
    <property type="status" value="NOT_ANNOTATED_CDS"/>
    <property type="molecule type" value="Genomic_DNA"/>
</dbReference>
<dbReference type="EMBL" id="AFYH01089181">
    <property type="status" value="NOT_ANNOTATED_CDS"/>
    <property type="molecule type" value="Genomic_DNA"/>
</dbReference>
<dbReference type="GeneTree" id="ENSGT00940000153988"/>
<evidence type="ECO:0000256" key="1">
    <source>
        <dbReference type="ARBA" id="ARBA00023054"/>
    </source>
</evidence>
<evidence type="ECO:0000313" key="4">
    <source>
        <dbReference type="Proteomes" id="UP000008672"/>
    </source>
</evidence>
<name>H3AX29_LATCH</name>
<reference evidence="4" key="1">
    <citation type="submission" date="2011-08" db="EMBL/GenBank/DDBJ databases">
        <title>The draft genome of Latimeria chalumnae.</title>
        <authorList>
            <person name="Di Palma F."/>
            <person name="Alfoldi J."/>
            <person name="Johnson J."/>
            <person name="Berlin A."/>
            <person name="Gnerre S."/>
            <person name="Jaffe D."/>
            <person name="MacCallum I."/>
            <person name="Young S."/>
            <person name="Walker B.J."/>
            <person name="Lander E."/>
            <person name="Lindblad-Toh K."/>
        </authorList>
    </citation>
    <scope>NUCLEOTIDE SEQUENCE [LARGE SCALE GENOMIC DNA]</scope>
    <source>
        <strain evidence="4">Wild caught</strain>
    </source>
</reference>
<protein>
    <submittedName>
        <fullName evidence="3">Coiled-coil domain containing 148</fullName>
    </submittedName>
</protein>
<organism evidence="3 4">
    <name type="scientific">Latimeria chalumnae</name>
    <name type="common">Coelacanth</name>
    <dbReference type="NCBI Taxonomy" id="7897"/>
    <lineage>
        <taxon>Eukaryota</taxon>
        <taxon>Metazoa</taxon>
        <taxon>Chordata</taxon>
        <taxon>Craniata</taxon>
        <taxon>Vertebrata</taxon>
        <taxon>Euteleostomi</taxon>
        <taxon>Coelacanthiformes</taxon>
        <taxon>Coelacanthidae</taxon>
        <taxon>Latimeria</taxon>
    </lineage>
</organism>
<sequence length="608" mass="72923">MLSKVTQRFRKWVYLRNNDIRKKLAVRMKNGLGSQKYKMVDYEQLQAVTEAKKLASENVEFKIQKTLQSAKHIKEQMLIKQHSQVWWQEQTKLAEARKKAELDLQQFFEEGCFVNPLLIEMIHLDLHLLEEQEAFKAATVEPIWHLKEDLKHRLVELKYLSPQQHHKADDFDIRNILKEVEFVKDQEKGVMRKLKLEQLALEKQIKATGIECLMQSYEEIPSHLHGILEEAQYLQCPYPDLKVSILREFQGLNEKYYYRLQEISERMKVTDRNCGWSEEDHWIFQTIIDQYSYNLPNRRTLYLDMLQRLLPHKSRNELVQHERSSDLYWFTVEQRKALIQSWSRDSKDLLLKAVMTFAEACVIHESELALANDRKRQQEICAELREKVRQCRGHQEEVAKLEAAIAARKQEEEEEKQRQEEEKKIHQRAADKEKIQNYYAEKQKKFEELQRTDQERLEELKKLMAEQAIKDRERVMFRQEMLQRRLEEKKVIALKQKHEEEERQRRLKTLRQQVAVTAEFDPVRMMGDTKASKARLRIGMQEEFVLQRPLFNLNTYNEKQVISDPRVRIEQALREAGLHNTFYAQEVLSKICPPKPPRRDMESTFFKM</sequence>
<accession>H3AX29</accession>
<feature type="region of interest" description="Disordered" evidence="2">
    <location>
        <begin position="410"/>
        <end position="429"/>
    </location>
</feature>
<dbReference type="eggNOG" id="ENOG502QV5F">
    <property type="taxonomic scope" value="Eukaryota"/>
</dbReference>
<dbReference type="HOGENOM" id="CLU_032590_0_0_1"/>
<reference evidence="3" key="3">
    <citation type="submission" date="2025-09" db="UniProtKB">
        <authorList>
            <consortium name="Ensembl"/>
        </authorList>
    </citation>
    <scope>IDENTIFICATION</scope>
</reference>
<evidence type="ECO:0000313" key="3">
    <source>
        <dbReference type="Ensembl" id="ENSLACP00000014200.1"/>
    </source>
</evidence>